<dbReference type="SUPFAM" id="SSF56601">
    <property type="entry name" value="beta-lactamase/transpeptidase-like"/>
    <property type="match status" value="1"/>
</dbReference>
<name>A0A517U2E8_9BACT</name>
<evidence type="ECO:0000313" key="3">
    <source>
        <dbReference type="Proteomes" id="UP000317909"/>
    </source>
</evidence>
<dbReference type="PANTHER" id="PTHR46825">
    <property type="entry name" value="D-ALANYL-D-ALANINE-CARBOXYPEPTIDASE/ENDOPEPTIDASE AMPH"/>
    <property type="match status" value="1"/>
</dbReference>
<dbReference type="InterPro" id="IPR012338">
    <property type="entry name" value="Beta-lactam/transpept-like"/>
</dbReference>
<reference evidence="2 3" key="1">
    <citation type="submission" date="2019-02" db="EMBL/GenBank/DDBJ databases">
        <title>Deep-cultivation of Planctomycetes and their phenomic and genomic characterization uncovers novel biology.</title>
        <authorList>
            <person name="Wiegand S."/>
            <person name="Jogler M."/>
            <person name="Boedeker C."/>
            <person name="Pinto D."/>
            <person name="Vollmers J."/>
            <person name="Rivas-Marin E."/>
            <person name="Kohn T."/>
            <person name="Peeters S.H."/>
            <person name="Heuer A."/>
            <person name="Rast P."/>
            <person name="Oberbeckmann S."/>
            <person name="Bunk B."/>
            <person name="Jeske O."/>
            <person name="Meyerdierks A."/>
            <person name="Storesund J.E."/>
            <person name="Kallscheuer N."/>
            <person name="Luecker S."/>
            <person name="Lage O.M."/>
            <person name="Pohl T."/>
            <person name="Merkel B.J."/>
            <person name="Hornburger P."/>
            <person name="Mueller R.-W."/>
            <person name="Bruemmer F."/>
            <person name="Labrenz M."/>
            <person name="Spormann A.M."/>
            <person name="Op den Camp H."/>
            <person name="Overmann J."/>
            <person name="Amann R."/>
            <person name="Jetten M.S.M."/>
            <person name="Mascher T."/>
            <person name="Medema M.H."/>
            <person name="Devos D.P."/>
            <person name="Kaster A.-K."/>
            <person name="Ovreas L."/>
            <person name="Rohde M."/>
            <person name="Galperin M.Y."/>
            <person name="Jogler C."/>
        </authorList>
    </citation>
    <scope>NUCLEOTIDE SEQUENCE [LARGE SCALE GENOMIC DNA]</scope>
    <source>
        <strain evidence="2 3">I41</strain>
    </source>
</reference>
<dbReference type="EMBL" id="CP036339">
    <property type="protein sequence ID" value="QDT74805.1"/>
    <property type="molecule type" value="Genomic_DNA"/>
</dbReference>
<dbReference type="Proteomes" id="UP000317909">
    <property type="component" value="Chromosome"/>
</dbReference>
<feature type="domain" description="Beta-lactamase-related" evidence="1">
    <location>
        <begin position="17"/>
        <end position="332"/>
    </location>
</feature>
<proteinExistence type="predicted"/>
<dbReference type="Gene3D" id="3.40.710.10">
    <property type="entry name" value="DD-peptidase/beta-lactamase superfamily"/>
    <property type="match status" value="1"/>
</dbReference>
<dbReference type="PANTHER" id="PTHR46825:SF9">
    <property type="entry name" value="BETA-LACTAMASE-RELATED DOMAIN-CONTAINING PROTEIN"/>
    <property type="match status" value="1"/>
</dbReference>
<evidence type="ECO:0000259" key="1">
    <source>
        <dbReference type="Pfam" id="PF00144"/>
    </source>
</evidence>
<evidence type="ECO:0000313" key="2">
    <source>
        <dbReference type="EMBL" id="QDT74805.1"/>
    </source>
</evidence>
<dbReference type="RefSeq" id="WP_145434533.1">
    <property type="nucleotide sequence ID" value="NZ_CP036339.1"/>
</dbReference>
<dbReference type="AlphaFoldDB" id="A0A517U2E8"/>
<protein>
    <submittedName>
        <fullName evidence="2">Penicillin-binding protein 4</fullName>
    </submittedName>
</protein>
<dbReference type="KEGG" id="llh:I41_40080"/>
<organism evidence="2 3">
    <name type="scientific">Lacipirellula limnantheis</name>
    <dbReference type="NCBI Taxonomy" id="2528024"/>
    <lineage>
        <taxon>Bacteria</taxon>
        <taxon>Pseudomonadati</taxon>
        <taxon>Planctomycetota</taxon>
        <taxon>Planctomycetia</taxon>
        <taxon>Pirellulales</taxon>
        <taxon>Lacipirellulaceae</taxon>
        <taxon>Lacipirellula</taxon>
    </lineage>
</organism>
<sequence length="457" mass="48798">MNYQPIVESELATFAPEHQAPHIVAAICRDGELLAAASQSAAGFGALAEPAAASFRIASMTKSFAAAAVLRLRDEGRLRVENCVADYVPELRLKGPWWQVTVGQLLGMRSGLPATDDPWADRKASEPASFLNAELLEDVQFSDDAGEDYQYSNLGYMLIGRVISNVAGVSALEYIANELLRPLGMGETGWNFAAGRGVEGHRRVADGFQPETALHVTSDVAVFAGLCTTLRDLAKWVGFFTDAHGTGASRFEEVLAASSRREMERCGVVLNPGASIDGPASPAGYGYGLRANFIGEEWVVGHSGGLPGYGSHMSWSPTRGIGVIALGNVTYYPASKLCKEMWLETQERAGRAIVPLARGGEIAASRGRALVEAVLRGGDALPAELFTYNVPLDENVNELWGRLREALAGRPASTIEVRVERGLAGAICAEGKPLVFFSLAPAEGQRIQKVGFYGEPA</sequence>
<dbReference type="InterPro" id="IPR001466">
    <property type="entry name" value="Beta-lactam-related"/>
</dbReference>
<dbReference type="InterPro" id="IPR050491">
    <property type="entry name" value="AmpC-like"/>
</dbReference>
<gene>
    <name evidence="2" type="primary">pbpE_3</name>
    <name evidence="2" type="ORF">I41_40080</name>
</gene>
<keyword evidence="3" id="KW-1185">Reference proteome</keyword>
<dbReference type="OrthoDB" id="284523at2"/>
<accession>A0A517U2E8</accession>
<dbReference type="Pfam" id="PF00144">
    <property type="entry name" value="Beta-lactamase"/>
    <property type="match status" value="1"/>
</dbReference>